<dbReference type="GO" id="GO:0006281">
    <property type="term" value="P:DNA repair"/>
    <property type="evidence" value="ECO:0007669"/>
    <property type="project" value="UniProtKB-KW"/>
</dbReference>
<dbReference type="OrthoDB" id="2738800at2759"/>
<dbReference type="GO" id="GO:0006310">
    <property type="term" value="P:DNA recombination"/>
    <property type="evidence" value="ECO:0007669"/>
    <property type="project" value="UniProtKB-KW"/>
</dbReference>
<evidence type="ECO:0000259" key="5">
    <source>
        <dbReference type="Pfam" id="PF14214"/>
    </source>
</evidence>
<keyword evidence="1" id="KW-0227">DNA damage</keyword>
<dbReference type="EMBL" id="MCGO01000074">
    <property type="protein sequence ID" value="ORY31909.1"/>
    <property type="molecule type" value="Genomic_DNA"/>
</dbReference>
<comment type="cofactor">
    <cofactor evidence="1">
        <name>Mg(2+)</name>
        <dbReference type="ChEBI" id="CHEBI:18420"/>
    </cofactor>
</comment>
<dbReference type="GO" id="GO:0005524">
    <property type="term" value="F:ATP binding"/>
    <property type="evidence" value="ECO:0007669"/>
    <property type="project" value="UniProtKB-KW"/>
</dbReference>
<evidence type="ECO:0000256" key="3">
    <source>
        <dbReference type="SAM" id="SignalP"/>
    </source>
</evidence>
<reference evidence="6 7" key="1">
    <citation type="submission" date="2016-07" db="EMBL/GenBank/DDBJ databases">
        <title>Pervasive Adenine N6-methylation of Active Genes in Fungi.</title>
        <authorList>
            <consortium name="DOE Joint Genome Institute"/>
            <person name="Mondo S.J."/>
            <person name="Dannebaum R.O."/>
            <person name="Kuo R.C."/>
            <person name="Labutti K."/>
            <person name="Haridas S."/>
            <person name="Kuo A."/>
            <person name="Salamov A."/>
            <person name="Ahrendt S.R."/>
            <person name="Lipzen A."/>
            <person name="Sullivan W."/>
            <person name="Andreopoulos W.B."/>
            <person name="Clum A."/>
            <person name="Lindquist E."/>
            <person name="Daum C."/>
            <person name="Ramamoorthy G.K."/>
            <person name="Gryganskyi A."/>
            <person name="Culley D."/>
            <person name="Magnuson J.K."/>
            <person name="James T.Y."/>
            <person name="O'Malley M.A."/>
            <person name="Stajich J.E."/>
            <person name="Spatafora J.W."/>
            <person name="Visel A."/>
            <person name="Grigoriev I.V."/>
        </authorList>
    </citation>
    <scope>NUCLEOTIDE SEQUENCE [LARGE SCALE GENOMIC DNA]</scope>
    <source>
        <strain evidence="6 7">JEL800</strain>
    </source>
</reference>
<sequence>MLPLLLVLLLLSSIVAASGKEQPFKSVMGRPPTDRSVPESQTLTETTMPRVVSLYCERCRLNDHTDAVCNRRNAPYLLAPLTTTLPPLQTTTGTNTPPTLPPVQTVLDSLSLPPISSLFSTPPLRRIHPIHATTTAVPYIVDSGGKSIAPSKPQALDDRRASNKLSHQRRRAVQSEAQRNATLVINRIAHIEARERETHEERTDRLAKARERYRVSKALKLADFEAQFLAPDIVSVLHRDGLLTPITLERKEAIIAKFKESLTHANLAYQTCLISGSLCRFSDLVLVPVMELPIRIMNAMYKHPAGMDQKLVKFYDLGDLDIRLKGMALDRTAFHLVDGNIPYVWIHAGTWKTICRLNRGFDPSKSYYPTRFAIADYFMLGRSDILDALNSSELQTVTLCQSRAKLSFLKGGKNKVVTSHFMSWDCSQRTAAQCLPTYVSGNYRAILAGPFDSAQELASKTPFLQNVDKIRAASEFLLANNQFARGLPLNSHILSSITPEGVIERLDASTLGETEYRHLSGILHSLERNVESVRQPEFESTAPNGITVLQYASGLVNLESASSMSRLEATIESAIADSSVTDTTAKNATCESPTTPQASIDSIVRPGTLVIKHSGRLIKSQHEMTMSYVRHFPYGQGGPGDSRRKHKYSLKAIVSYYLRLGALGFRNDPDFVLYAHDKLSMSGALTSMHLKCKGNPSIAHDAANLEPSDVKAFYDWEMECARARDLFQATPPQTEQVKRVSRLISTVRSSGVAKFPGSSAERAKNRVKLESLQFDRGVPNIFWTLTPSDTGSALLAFYAHELMPKDIRYEDITPAHMPDGKAMLKVVLDNPVVAADTFLVVLDLFIKHVLGFDMQAGRSYSQGGAYGFLEAIAHFIECQEGGTLHTHGVAWIHGAPRSEKEWATRIQESGCKDGYDAFLQSVVSSNYPIYEFDKYKPQCCNSCPLGSLIPIHLSPKLRGRRSKKSPPPKLAMCTSCSQRFSSPELLKTSITSAIEDLRLQDPDSLPIVQESHVLNLGTLLAPFRCFKKGEKCRYCMPHQNLEQTGFNKDNKYRFHTELGCNYLNNICNVWFSCIPGNHDSRFLQLGDGADVVLYATKYATKASLSVQVAALAAIATRYQKRIANKDPDLEPYRRGLRRLMSLMSMESNMMEVSSSLAALFLTTHTSGHFSCDFKPLLLCQGLDMFQSAQTEINMSLSYDANSRKFTVGHSFLDYMHRPPVLEQCCLRLFDQHYEKVLISKTGAHKRSHEEMEEGVSSDVDDNEELIPEVDGDDAENGWMADVSEDEGEQLYCPQSMDSSVQVDGMQSESQAFSPSLSIPVTQPPLFLTAETIPTMRLPLAPTHPQFLTHQLRYLPKPRVPNLIGPRIPSSADTEPNLIERRARSILLLQYPWRSLDMFFTTNSSNSVIPFYTSWVPHQNAATIRFIDNLDNWHLSKVIAKQQVTKKRVDGYIDPDDLYGDDEPDEERLQDPLFSSGAQDASDAYMDADNDDFEPVEYDSEMFSSIYCNLDCESANNTFSEVSRFTNFTRSPNHIHLDKASSHAPAIHSLKAMKQVLKKYKGHPLAQIPETPGPSMHVPTNRFPIASVSLLPKLSDVIVNLHYSKPTVGDMAKTLGMYPTVAEVSKKFNLNLKQHAVFTTYGSYLVSRFIEPTSSETPPRSIVAGGGGVGKTRIVNALMELARLYNRPTAIKKMAPSGIAASGIGGETMHRVGRFSQGMQFLPEHHKQWEAVELLVMDEAFMIGQDSFFKLNKAFNTVKQVSDEDNVYFGGLAVMLLGDVFQKRPVKDEYLFVPPTNVSQNASDSQKEAYYRKKKAYDVYMSFTSCYYLTESMRFVTDPLFGYHLSNARVGLYSTAFRAALNSQVQSTEKWAEFNTDSHPALVCAGSNIIRRSYNDSFIKARSHHQSSLTNPTFRLVAKLASVKPRNKMKPPVPLTPDMVRYIYTLGDEKGKRLSPILDIYVGMDVCLSSNSCVPAGLANGTLGKIVSIHWASTTTFAEFVRVDGSVFQRSSEMPEYVLVRIPDNDHDVGFGPGIFPVMAESQTSDAIKMCGKTANFRITQLGFTPAFCLTDYRVQGLTLPRLLLAPFSVSKREFPKLHQDFSLDAGGFYVLISRVRELRSLMLLRAISDQEFDSCQPKDYVIDEDDRLIQLSTVTNPTFPPEESPMKFKRRQRTYQGPVPAHLAQQGFSPFLPEDGHTCTPQPDPSTISQLSHDWMNVFDDTDTEFNNVEDLDDYTNQLYNEAEDNLDADFD</sequence>
<dbReference type="GO" id="GO:0043139">
    <property type="term" value="F:5'-3' DNA helicase activity"/>
    <property type="evidence" value="ECO:0007669"/>
    <property type="project" value="UniProtKB-EC"/>
</dbReference>
<dbReference type="InterPro" id="IPR027417">
    <property type="entry name" value="P-loop_NTPase"/>
</dbReference>
<feature type="region of interest" description="Disordered" evidence="2">
    <location>
        <begin position="144"/>
        <end position="176"/>
    </location>
</feature>
<dbReference type="SUPFAM" id="SSF52540">
    <property type="entry name" value="P-loop containing nucleoside triphosphate hydrolases"/>
    <property type="match status" value="2"/>
</dbReference>
<keyword evidence="7" id="KW-1185">Reference proteome</keyword>
<dbReference type="Pfam" id="PF14214">
    <property type="entry name" value="Helitron_like_N"/>
    <property type="match status" value="1"/>
</dbReference>
<dbReference type="Proteomes" id="UP000193642">
    <property type="component" value="Unassembled WGS sequence"/>
</dbReference>
<dbReference type="EC" id="5.6.2.3" evidence="1"/>
<evidence type="ECO:0000313" key="6">
    <source>
        <dbReference type="EMBL" id="ORY31909.1"/>
    </source>
</evidence>
<feature type="chain" id="PRO_5012960186" description="ATP-dependent DNA helicase" evidence="3">
    <location>
        <begin position="20"/>
        <end position="2252"/>
    </location>
</feature>
<keyword evidence="3" id="KW-0732">Signal</keyword>
<dbReference type="GO" id="GO:0000723">
    <property type="term" value="P:telomere maintenance"/>
    <property type="evidence" value="ECO:0007669"/>
    <property type="project" value="InterPro"/>
</dbReference>
<accession>A0A1Y2BAP5</accession>
<evidence type="ECO:0000256" key="2">
    <source>
        <dbReference type="SAM" id="MobiDB-lite"/>
    </source>
</evidence>
<dbReference type="InterPro" id="IPR025476">
    <property type="entry name" value="Helitron_helicase-like"/>
</dbReference>
<keyword evidence="1" id="KW-0378">Hydrolase</keyword>
<protein>
    <recommendedName>
        <fullName evidence="1">ATP-dependent DNA helicase</fullName>
        <ecNumber evidence="1">5.6.2.3</ecNumber>
    </recommendedName>
</protein>
<comment type="similarity">
    <text evidence="1">Belongs to the helicase family.</text>
</comment>
<keyword evidence="1" id="KW-0234">DNA repair</keyword>
<comment type="catalytic activity">
    <reaction evidence="1">
        <text>ATP + H2O = ADP + phosphate + H(+)</text>
        <dbReference type="Rhea" id="RHEA:13065"/>
        <dbReference type="ChEBI" id="CHEBI:15377"/>
        <dbReference type="ChEBI" id="CHEBI:15378"/>
        <dbReference type="ChEBI" id="CHEBI:30616"/>
        <dbReference type="ChEBI" id="CHEBI:43474"/>
        <dbReference type="ChEBI" id="CHEBI:456216"/>
        <dbReference type="EC" id="5.6.2.3"/>
    </reaction>
</comment>
<dbReference type="GO" id="GO:0016887">
    <property type="term" value="F:ATP hydrolysis activity"/>
    <property type="evidence" value="ECO:0007669"/>
    <property type="project" value="RHEA"/>
</dbReference>
<evidence type="ECO:0000313" key="7">
    <source>
        <dbReference type="Proteomes" id="UP000193642"/>
    </source>
</evidence>
<keyword evidence="1" id="KW-0547">Nucleotide-binding</keyword>
<feature type="domain" description="Helitron helicase-like" evidence="5">
    <location>
        <begin position="752"/>
        <end position="889"/>
    </location>
</feature>
<feature type="domain" description="DNA helicase Pif1-like DEAD-box helicase" evidence="4">
    <location>
        <begin position="1649"/>
        <end position="1786"/>
    </location>
</feature>
<name>A0A1Y2BAP5_9FUNG</name>
<keyword evidence="1" id="KW-0067">ATP-binding</keyword>
<feature type="signal peptide" evidence="3">
    <location>
        <begin position="1"/>
        <end position="19"/>
    </location>
</feature>
<gene>
    <name evidence="6" type="ORF">BCR33DRAFT_839980</name>
</gene>
<dbReference type="Pfam" id="PF05970">
    <property type="entry name" value="PIF1"/>
    <property type="match status" value="1"/>
</dbReference>
<dbReference type="InterPro" id="IPR051055">
    <property type="entry name" value="PIF1_helicase"/>
</dbReference>
<dbReference type="STRING" id="329046.A0A1Y2BAP5"/>
<keyword evidence="1" id="KW-0233">DNA recombination</keyword>
<proteinExistence type="inferred from homology"/>
<organism evidence="6 7">
    <name type="scientific">Rhizoclosmatium globosum</name>
    <dbReference type="NCBI Taxonomy" id="329046"/>
    <lineage>
        <taxon>Eukaryota</taxon>
        <taxon>Fungi</taxon>
        <taxon>Fungi incertae sedis</taxon>
        <taxon>Chytridiomycota</taxon>
        <taxon>Chytridiomycota incertae sedis</taxon>
        <taxon>Chytridiomycetes</taxon>
        <taxon>Chytridiales</taxon>
        <taxon>Chytriomycetaceae</taxon>
        <taxon>Rhizoclosmatium</taxon>
    </lineage>
</organism>
<comment type="caution">
    <text evidence="6">The sequence shown here is derived from an EMBL/GenBank/DDBJ whole genome shotgun (WGS) entry which is preliminary data.</text>
</comment>
<keyword evidence="1" id="KW-0347">Helicase</keyword>
<dbReference type="InterPro" id="IPR010285">
    <property type="entry name" value="DNA_helicase_pif1-like_DEAD"/>
</dbReference>
<dbReference type="PANTHER" id="PTHR47642">
    <property type="entry name" value="ATP-DEPENDENT DNA HELICASE"/>
    <property type="match status" value="1"/>
</dbReference>
<evidence type="ECO:0000259" key="4">
    <source>
        <dbReference type="Pfam" id="PF05970"/>
    </source>
</evidence>
<dbReference type="Gene3D" id="3.40.50.300">
    <property type="entry name" value="P-loop containing nucleotide triphosphate hydrolases"/>
    <property type="match status" value="1"/>
</dbReference>
<evidence type="ECO:0000256" key="1">
    <source>
        <dbReference type="RuleBase" id="RU363044"/>
    </source>
</evidence>